<comment type="caution">
    <text evidence="2">The sequence shown here is derived from an EMBL/GenBank/DDBJ whole genome shotgun (WGS) entry which is preliminary data.</text>
</comment>
<dbReference type="AlphaFoldDB" id="A0AAJ1TYZ1"/>
<feature type="transmembrane region" description="Helical" evidence="1">
    <location>
        <begin position="24"/>
        <end position="44"/>
    </location>
</feature>
<dbReference type="EMBL" id="JAUSWL010000025">
    <property type="protein sequence ID" value="MDQ0547389.1"/>
    <property type="molecule type" value="Genomic_DNA"/>
</dbReference>
<sequence>MTEKRIVETVDQARQGETSNRMRWVLLATMILTIAGVGAAWVWIINV</sequence>
<accession>A0AAJ1TYZ1</accession>
<proteinExistence type="predicted"/>
<dbReference type="Proteomes" id="UP001223420">
    <property type="component" value="Unassembled WGS sequence"/>
</dbReference>
<dbReference type="RefSeq" id="WP_165486584.1">
    <property type="nucleotide sequence ID" value="NZ_JAJALK010000027.1"/>
</dbReference>
<gene>
    <name evidence="2" type="ORF">QO001_006348</name>
</gene>
<name>A0AAJ1TYZ1_9HYPH</name>
<keyword evidence="1" id="KW-0812">Transmembrane</keyword>
<reference evidence="2" key="1">
    <citation type="submission" date="2023-07" db="EMBL/GenBank/DDBJ databases">
        <title>Genomic Encyclopedia of Type Strains, Phase IV (KMG-IV): sequencing the most valuable type-strain genomes for metagenomic binning, comparative biology and taxonomic classification.</title>
        <authorList>
            <person name="Goeker M."/>
        </authorList>
    </citation>
    <scope>NUCLEOTIDE SEQUENCE</scope>
    <source>
        <strain evidence="2">DSM 19569</strain>
    </source>
</reference>
<protein>
    <submittedName>
        <fullName evidence="2">Uncharacterized protein</fullName>
    </submittedName>
</protein>
<evidence type="ECO:0000313" key="2">
    <source>
        <dbReference type="EMBL" id="MDQ0547389.1"/>
    </source>
</evidence>
<evidence type="ECO:0000256" key="1">
    <source>
        <dbReference type="SAM" id="Phobius"/>
    </source>
</evidence>
<organism evidence="2 3">
    <name type="scientific">Methylobacterium brachiatum</name>
    <dbReference type="NCBI Taxonomy" id="269660"/>
    <lineage>
        <taxon>Bacteria</taxon>
        <taxon>Pseudomonadati</taxon>
        <taxon>Pseudomonadota</taxon>
        <taxon>Alphaproteobacteria</taxon>
        <taxon>Hyphomicrobiales</taxon>
        <taxon>Methylobacteriaceae</taxon>
        <taxon>Methylobacterium</taxon>
    </lineage>
</organism>
<evidence type="ECO:0000313" key="3">
    <source>
        <dbReference type="Proteomes" id="UP001223420"/>
    </source>
</evidence>
<keyword evidence="1" id="KW-1133">Transmembrane helix</keyword>
<keyword evidence="1" id="KW-0472">Membrane</keyword>